<protein>
    <recommendedName>
        <fullName evidence="7">NACHT domain-containing protein</fullName>
    </recommendedName>
</protein>
<evidence type="ECO:0000259" key="4">
    <source>
        <dbReference type="Pfam" id="PF24883"/>
    </source>
</evidence>
<dbReference type="InterPro" id="IPR036770">
    <property type="entry name" value="Ankyrin_rpt-contain_sf"/>
</dbReference>
<gene>
    <name evidence="5" type="ORF">B0T25DRAFT_591064</name>
</gene>
<dbReference type="Gene3D" id="1.25.40.20">
    <property type="entry name" value="Ankyrin repeat-containing domain"/>
    <property type="match status" value="1"/>
</dbReference>
<proteinExistence type="predicted"/>
<sequence>MDVSSLIHMAGDGPNRFLIESLSRINSQVLINQQREFHKALDQVLSEIAQDCLKSLAFPQMQNRSHDIISAVEGTCEWLFQHKTYRSWAACHRGLLWIKGKPGSGKSTLLKYALDKHEARDNALVLSFFFHGRGDELQRTPLGLWRSLLHQALRQAPSALQDLVDEFETKRKQNGKPGEDWHWHEEELWPFFKSSLSKVLKTRPVWLFMDALDECGKENAVRLVEIFKSLLKHLPSQSKGCRICFSSRHYPILHLDDSVLEVCTENENQGDISTFVDNQLAEFQARTSSTIPTWITEHASGVFMWARLVVEQALDLDLGGAGPGEIEGEIHSIPPDLDKLYRQLIQNMKAASQKLIQWICFATRPLSIDELRWAMVIDADCPHRTLQDCQCAKHYVPDSVRMKRQIQTLSCGLAEVSQAQVVQFIHQSVKDFFVEKGLSALDGNVTSTEAAIRAHFRFSKICIRYLAMEEIGCSTSYNDFTFLRYATTSWVAHAQQSDARIVPQADLLALFAWPSNNLMELWVRIYQAIDKYSDGCPPTGTSLLHIGSRYGIFGLVTATLQSTDQTTTVIDVADEYGQTPLSWAAWNGHETVVRSLLEAGATVDMKDDKYGQTPLWWAARNGHEGVPVLPSI</sequence>
<name>A0AAJ0MEJ2_9PEZI</name>
<reference evidence="5" key="2">
    <citation type="submission" date="2023-06" db="EMBL/GenBank/DDBJ databases">
        <authorList>
            <consortium name="Lawrence Berkeley National Laboratory"/>
            <person name="Haridas S."/>
            <person name="Hensen N."/>
            <person name="Bonometti L."/>
            <person name="Westerberg I."/>
            <person name="Brannstrom I.O."/>
            <person name="Guillou S."/>
            <person name="Cros-Aarteil S."/>
            <person name="Calhoun S."/>
            <person name="Kuo A."/>
            <person name="Mondo S."/>
            <person name="Pangilinan J."/>
            <person name="Riley R."/>
            <person name="Labutti K."/>
            <person name="Andreopoulos B."/>
            <person name="Lipzen A."/>
            <person name="Chen C."/>
            <person name="Yanf M."/>
            <person name="Daum C."/>
            <person name="Ng V."/>
            <person name="Clum A."/>
            <person name="Steindorff A."/>
            <person name="Ohm R."/>
            <person name="Martin F."/>
            <person name="Silar P."/>
            <person name="Natvig D."/>
            <person name="Lalanne C."/>
            <person name="Gautier V."/>
            <person name="Ament-Velasquez S.L."/>
            <person name="Kruys A."/>
            <person name="Hutchinson M.I."/>
            <person name="Powell A.J."/>
            <person name="Barry K."/>
            <person name="Miller A.N."/>
            <person name="Grigoriev I.V."/>
            <person name="Debuchy R."/>
            <person name="Gladieux P."/>
            <person name="Thoren M.H."/>
            <person name="Johannesson H."/>
        </authorList>
    </citation>
    <scope>NUCLEOTIDE SEQUENCE</scope>
    <source>
        <strain evidence="5">CBS 955.72</strain>
    </source>
</reference>
<dbReference type="InterPro" id="IPR056884">
    <property type="entry name" value="NPHP3-like_N"/>
</dbReference>
<organism evidence="5 6">
    <name type="scientific">Lasiosphaeria hispida</name>
    <dbReference type="NCBI Taxonomy" id="260671"/>
    <lineage>
        <taxon>Eukaryota</taxon>
        <taxon>Fungi</taxon>
        <taxon>Dikarya</taxon>
        <taxon>Ascomycota</taxon>
        <taxon>Pezizomycotina</taxon>
        <taxon>Sordariomycetes</taxon>
        <taxon>Sordariomycetidae</taxon>
        <taxon>Sordariales</taxon>
        <taxon>Lasiosphaeriaceae</taxon>
        <taxon>Lasiosphaeria</taxon>
    </lineage>
</organism>
<accession>A0AAJ0MEJ2</accession>
<evidence type="ECO:0000256" key="1">
    <source>
        <dbReference type="ARBA" id="ARBA00022737"/>
    </source>
</evidence>
<evidence type="ECO:0000259" key="3">
    <source>
        <dbReference type="Pfam" id="PF22939"/>
    </source>
</evidence>
<dbReference type="SUPFAM" id="SSF48403">
    <property type="entry name" value="Ankyrin repeat"/>
    <property type="match status" value="1"/>
</dbReference>
<feature type="domain" description="Nephrocystin 3-like N-terminal" evidence="4">
    <location>
        <begin position="74"/>
        <end position="248"/>
    </location>
</feature>
<dbReference type="PANTHER" id="PTHR10039">
    <property type="entry name" value="AMELOGENIN"/>
    <property type="match status" value="1"/>
</dbReference>
<dbReference type="InterPro" id="IPR054471">
    <property type="entry name" value="GPIID_WHD"/>
</dbReference>
<keyword evidence="2" id="KW-0040">ANK repeat</keyword>
<dbReference type="InterPro" id="IPR002110">
    <property type="entry name" value="Ankyrin_rpt"/>
</dbReference>
<dbReference type="EMBL" id="JAUIQD010000004">
    <property type="protein sequence ID" value="KAK3353545.1"/>
    <property type="molecule type" value="Genomic_DNA"/>
</dbReference>
<reference evidence="5" key="1">
    <citation type="journal article" date="2023" name="Mol. Phylogenet. Evol.">
        <title>Genome-scale phylogeny and comparative genomics of the fungal order Sordariales.</title>
        <authorList>
            <person name="Hensen N."/>
            <person name="Bonometti L."/>
            <person name="Westerberg I."/>
            <person name="Brannstrom I.O."/>
            <person name="Guillou S."/>
            <person name="Cros-Aarteil S."/>
            <person name="Calhoun S."/>
            <person name="Haridas S."/>
            <person name="Kuo A."/>
            <person name="Mondo S."/>
            <person name="Pangilinan J."/>
            <person name="Riley R."/>
            <person name="LaButti K."/>
            <person name="Andreopoulos B."/>
            <person name="Lipzen A."/>
            <person name="Chen C."/>
            <person name="Yan M."/>
            <person name="Daum C."/>
            <person name="Ng V."/>
            <person name="Clum A."/>
            <person name="Steindorff A."/>
            <person name="Ohm R.A."/>
            <person name="Martin F."/>
            <person name="Silar P."/>
            <person name="Natvig D.O."/>
            <person name="Lalanne C."/>
            <person name="Gautier V."/>
            <person name="Ament-Velasquez S.L."/>
            <person name="Kruys A."/>
            <person name="Hutchinson M.I."/>
            <person name="Powell A.J."/>
            <person name="Barry K."/>
            <person name="Miller A.N."/>
            <person name="Grigoriev I.V."/>
            <person name="Debuchy R."/>
            <person name="Gladieux P."/>
            <person name="Hiltunen Thoren M."/>
            <person name="Johannesson H."/>
        </authorList>
    </citation>
    <scope>NUCLEOTIDE SEQUENCE</scope>
    <source>
        <strain evidence="5">CBS 955.72</strain>
    </source>
</reference>
<dbReference type="Pfam" id="PF12796">
    <property type="entry name" value="Ank_2"/>
    <property type="match status" value="1"/>
</dbReference>
<dbReference type="PROSITE" id="PS50297">
    <property type="entry name" value="ANK_REP_REGION"/>
    <property type="match status" value="1"/>
</dbReference>
<dbReference type="Proteomes" id="UP001275084">
    <property type="component" value="Unassembled WGS sequence"/>
</dbReference>
<feature type="repeat" description="ANK" evidence="2">
    <location>
        <begin position="576"/>
        <end position="608"/>
    </location>
</feature>
<evidence type="ECO:0008006" key="7">
    <source>
        <dbReference type="Google" id="ProtNLM"/>
    </source>
</evidence>
<evidence type="ECO:0000256" key="2">
    <source>
        <dbReference type="PROSITE-ProRule" id="PRU00023"/>
    </source>
</evidence>
<dbReference type="Pfam" id="PF24883">
    <property type="entry name" value="NPHP3_N"/>
    <property type="match status" value="1"/>
</dbReference>
<dbReference type="InterPro" id="IPR027417">
    <property type="entry name" value="P-loop_NTPase"/>
</dbReference>
<dbReference type="PANTHER" id="PTHR10039:SF5">
    <property type="entry name" value="NACHT DOMAIN-CONTAINING PROTEIN"/>
    <property type="match status" value="1"/>
</dbReference>
<keyword evidence="1" id="KW-0677">Repeat</keyword>
<dbReference type="SUPFAM" id="SSF52540">
    <property type="entry name" value="P-loop containing nucleoside triphosphate hydrolases"/>
    <property type="match status" value="1"/>
</dbReference>
<dbReference type="Pfam" id="PF22939">
    <property type="entry name" value="WHD_GPIID"/>
    <property type="match status" value="1"/>
</dbReference>
<evidence type="ECO:0000313" key="5">
    <source>
        <dbReference type="EMBL" id="KAK3353545.1"/>
    </source>
</evidence>
<dbReference type="PROSITE" id="PS50088">
    <property type="entry name" value="ANK_REPEAT"/>
    <property type="match status" value="1"/>
</dbReference>
<keyword evidence="6" id="KW-1185">Reference proteome</keyword>
<feature type="domain" description="GPI inositol-deacylase winged helix" evidence="3">
    <location>
        <begin position="347"/>
        <end position="439"/>
    </location>
</feature>
<dbReference type="Gene3D" id="3.40.50.300">
    <property type="entry name" value="P-loop containing nucleotide triphosphate hydrolases"/>
    <property type="match status" value="1"/>
</dbReference>
<comment type="caution">
    <text evidence="5">The sequence shown here is derived from an EMBL/GenBank/DDBJ whole genome shotgun (WGS) entry which is preliminary data.</text>
</comment>
<dbReference type="AlphaFoldDB" id="A0AAJ0MEJ2"/>
<evidence type="ECO:0000313" key="6">
    <source>
        <dbReference type="Proteomes" id="UP001275084"/>
    </source>
</evidence>
<dbReference type="SMART" id="SM00248">
    <property type="entry name" value="ANK"/>
    <property type="match status" value="1"/>
</dbReference>